<dbReference type="OrthoDB" id="1746739at2759"/>
<gene>
    <name evidence="9" type="ORF">ACRE_081890</name>
</gene>
<evidence type="ECO:0000256" key="1">
    <source>
        <dbReference type="ARBA" id="ARBA00004123"/>
    </source>
</evidence>
<dbReference type="PANTHER" id="PTHR33572:SF3">
    <property type="entry name" value="VELVET COMPLEX SUBUNIT B"/>
    <property type="match status" value="1"/>
</dbReference>
<comment type="caution">
    <text evidence="9">The sequence shown here is derived from an EMBL/GenBank/DDBJ whole genome shotgun (WGS) entry which is preliminary data.</text>
</comment>
<accession>A0A086SVG9</accession>
<dbReference type="GO" id="GO:0005634">
    <property type="term" value="C:nucleus"/>
    <property type="evidence" value="ECO:0007669"/>
    <property type="project" value="UniProtKB-SubCell"/>
</dbReference>
<dbReference type="InterPro" id="IPR038491">
    <property type="entry name" value="Velvet_dom_sf"/>
</dbReference>
<evidence type="ECO:0000313" key="9">
    <source>
        <dbReference type="EMBL" id="KFH41101.1"/>
    </source>
</evidence>
<dbReference type="STRING" id="857340.A0A086SVG9"/>
<name>A0A086SVG9_HAPC1</name>
<comment type="similarity">
    <text evidence="6">Belongs to the velvet family. VelB subfamily.</text>
</comment>
<keyword evidence="4" id="KW-0804">Transcription</keyword>
<evidence type="ECO:0000313" key="10">
    <source>
        <dbReference type="Proteomes" id="UP000029964"/>
    </source>
</evidence>
<reference evidence="10" key="1">
    <citation type="journal article" date="2014" name="Genome Announc.">
        <title>Genome sequence and annotation of Acremonium chrysogenum, producer of the beta-lactam antibiotic cephalosporin C.</title>
        <authorList>
            <person name="Terfehr D."/>
            <person name="Dahlmann T.A."/>
            <person name="Specht T."/>
            <person name="Zadra I."/>
            <person name="Kuernsteiner H."/>
            <person name="Kueck U."/>
        </authorList>
    </citation>
    <scope>NUCLEOTIDE SEQUENCE [LARGE SCALE GENOMIC DNA]</scope>
    <source>
        <strain evidence="10">ATCC 11550 / CBS 779.69 / DSM 880 / IAM 14645 / JCM 23072 / IMI 49137</strain>
    </source>
</reference>
<dbReference type="AlphaFoldDB" id="A0A086SVG9"/>
<dbReference type="EMBL" id="JPKY01000146">
    <property type="protein sequence ID" value="KFH41101.1"/>
    <property type="molecule type" value="Genomic_DNA"/>
</dbReference>
<proteinExistence type="inferred from homology"/>
<feature type="region of interest" description="Disordered" evidence="7">
    <location>
        <begin position="36"/>
        <end position="61"/>
    </location>
</feature>
<evidence type="ECO:0000256" key="6">
    <source>
        <dbReference type="ARBA" id="ARBA00038045"/>
    </source>
</evidence>
<keyword evidence="3" id="KW-0805">Transcription regulation</keyword>
<dbReference type="PANTHER" id="PTHR33572">
    <property type="entry name" value="SPORE DEVELOPMENT REGULATOR VOSA"/>
    <property type="match status" value="1"/>
</dbReference>
<sequence>MRHCDRDIDYSMFVLNVDLWNPECTEEVNLCRNTTSTGTPAISATPGYAYPPSNGGDSTSMRYAPSAMPPSRDMGYAQQPPPMNYVQDYQVSAPYAQAPPSFPPDGTYGPPQQYFPAHQGYRPEQSVATLPSQRYDPTVGYAESSGSAVSYVHDQYKGALNRNLIGSVAASAFCLYDTEGVEGIWFVLQDLSVRLEGKYLPSTAINKGRVPILASCFSQVFQVYSAKKFPGVWESTPLSKCFAAQGIKMPIRKDGGKGGDDDDAE</sequence>
<dbReference type="Gene3D" id="2.60.40.3960">
    <property type="entry name" value="Velvet domain"/>
    <property type="match status" value="1"/>
</dbReference>
<dbReference type="Pfam" id="PF11754">
    <property type="entry name" value="Velvet"/>
    <property type="match status" value="1"/>
</dbReference>
<comment type="subcellular location">
    <subcellularLocation>
        <location evidence="1">Nucleus</location>
    </subcellularLocation>
</comment>
<evidence type="ECO:0000256" key="4">
    <source>
        <dbReference type="ARBA" id="ARBA00023163"/>
    </source>
</evidence>
<feature type="domain" description="Velvet" evidence="8">
    <location>
        <begin position="1"/>
        <end position="252"/>
    </location>
</feature>
<keyword evidence="2" id="KW-0749">Sporulation</keyword>
<dbReference type="GO" id="GO:0030435">
    <property type="term" value="P:sporulation resulting in formation of a cellular spore"/>
    <property type="evidence" value="ECO:0007669"/>
    <property type="project" value="UniProtKB-KW"/>
</dbReference>
<evidence type="ECO:0000259" key="8">
    <source>
        <dbReference type="PROSITE" id="PS51821"/>
    </source>
</evidence>
<dbReference type="Proteomes" id="UP000029964">
    <property type="component" value="Unassembled WGS sequence"/>
</dbReference>
<evidence type="ECO:0000256" key="5">
    <source>
        <dbReference type="ARBA" id="ARBA00023242"/>
    </source>
</evidence>
<evidence type="ECO:0000256" key="2">
    <source>
        <dbReference type="ARBA" id="ARBA00022969"/>
    </source>
</evidence>
<keyword evidence="5" id="KW-0539">Nucleus</keyword>
<evidence type="ECO:0000256" key="7">
    <source>
        <dbReference type="SAM" id="MobiDB-lite"/>
    </source>
</evidence>
<keyword evidence="10" id="KW-1185">Reference proteome</keyword>
<dbReference type="InterPro" id="IPR037525">
    <property type="entry name" value="Velvet_dom"/>
</dbReference>
<dbReference type="HOGENOM" id="CLU_022491_0_0_1"/>
<protein>
    <recommendedName>
        <fullName evidence="8">Velvet domain-containing protein</fullName>
    </recommendedName>
</protein>
<evidence type="ECO:0000256" key="3">
    <source>
        <dbReference type="ARBA" id="ARBA00023015"/>
    </source>
</evidence>
<dbReference type="PROSITE" id="PS51821">
    <property type="entry name" value="VELVET"/>
    <property type="match status" value="1"/>
</dbReference>
<organism evidence="9 10">
    <name type="scientific">Hapsidospora chrysogenum (strain ATCC 11550 / CBS 779.69 / DSM 880 / IAM 14645 / JCM 23072 / IMI 49137)</name>
    <name type="common">Acremonium chrysogenum</name>
    <dbReference type="NCBI Taxonomy" id="857340"/>
    <lineage>
        <taxon>Eukaryota</taxon>
        <taxon>Fungi</taxon>
        <taxon>Dikarya</taxon>
        <taxon>Ascomycota</taxon>
        <taxon>Pezizomycotina</taxon>
        <taxon>Sordariomycetes</taxon>
        <taxon>Hypocreomycetidae</taxon>
        <taxon>Hypocreales</taxon>
        <taxon>Bionectriaceae</taxon>
        <taxon>Hapsidospora</taxon>
    </lineage>
</organism>
<dbReference type="InterPro" id="IPR021740">
    <property type="entry name" value="Velvet"/>
</dbReference>